<keyword evidence="5" id="KW-0863">Zinc-finger</keyword>
<dbReference type="SUPFAM" id="SSF54975">
    <property type="entry name" value="Acylphosphatase/BLUF domain-like"/>
    <property type="match status" value="1"/>
</dbReference>
<dbReference type="GO" id="GO:0008270">
    <property type="term" value="F:zinc ion binding"/>
    <property type="evidence" value="ECO:0007669"/>
    <property type="project" value="UniProtKB-KW"/>
</dbReference>
<evidence type="ECO:0000256" key="6">
    <source>
        <dbReference type="ARBA" id="ARBA00022833"/>
    </source>
</evidence>
<dbReference type="GO" id="GO:0003998">
    <property type="term" value="F:acylphosphatase activity"/>
    <property type="evidence" value="ECO:0007669"/>
    <property type="project" value="UniProtKB-EC"/>
</dbReference>
<protein>
    <recommendedName>
        <fullName evidence="8">Carbamoyltransferase</fullName>
        <ecNumber evidence="8">6.2.-.-</ecNumber>
    </recommendedName>
</protein>
<dbReference type="Pfam" id="PF01300">
    <property type="entry name" value="Sua5_yciO_yrdC"/>
    <property type="match status" value="1"/>
</dbReference>
<dbReference type="InterPro" id="IPR036046">
    <property type="entry name" value="Acylphosphatase-like_dom_sf"/>
</dbReference>
<evidence type="ECO:0000259" key="10">
    <source>
        <dbReference type="PROSITE" id="PS51160"/>
    </source>
</evidence>
<name>A0A5C5ZY90_9BACT</name>
<comment type="caution">
    <text evidence="12">The sequence shown here is derived from an EMBL/GenBank/DDBJ whole genome shotgun (WGS) entry which is preliminary data.</text>
</comment>
<evidence type="ECO:0000313" key="13">
    <source>
        <dbReference type="Proteomes" id="UP000320176"/>
    </source>
</evidence>
<dbReference type="Proteomes" id="UP000320176">
    <property type="component" value="Unassembled WGS sequence"/>
</dbReference>
<dbReference type="GO" id="GO:0016743">
    <property type="term" value="F:carboxyl- or carbamoyltransferase activity"/>
    <property type="evidence" value="ECO:0007669"/>
    <property type="project" value="UniProtKB-UniRule"/>
</dbReference>
<dbReference type="PROSITE" id="PS51163">
    <property type="entry name" value="YRDC"/>
    <property type="match status" value="1"/>
</dbReference>
<reference evidence="12 13" key="1">
    <citation type="submission" date="2019-02" db="EMBL/GenBank/DDBJ databases">
        <title>Deep-cultivation of Planctomycetes and their phenomic and genomic characterization uncovers novel biology.</title>
        <authorList>
            <person name="Wiegand S."/>
            <person name="Jogler M."/>
            <person name="Boedeker C."/>
            <person name="Pinto D."/>
            <person name="Vollmers J."/>
            <person name="Rivas-Marin E."/>
            <person name="Kohn T."/>
            <person name="Peeters S.H."/>
            <person name="Heuer A."/>
            <person name="Rast P."/>
            <person name="Oberbeckmann S."/>
            <person name="Bunk B."/>
            <person name="Jeske O."/>
            <person name="Meyerdierks A."/>
            <person name="Storesund J.E."/>
            <person name="Kallscheuer N."/>
            <person name="Luecker S."/>
            <person name="Lage O.M."/>
            <person name="Pohl T."/>
            <person name="Merkel B.J."/>
            <person name="Hornburger P."/>
            <person name="Mueller R.-W."/>
            <person name="Bruemmer F."/>
            <person name="Labrenz M."/>
            <person name="Spormann A.M."/>
            <person name="Op Den Camp H."/>
            <person name="Overmann J."/>
            <person name="Amann R."/>
            <person name="Jetten M.S.M."/>
            <person name="Mascher T."/>
            <person name="Medema M.H."/>
            <person name="Devos D.P."/>
            <person name="Kaster A.-K."/>
            <person name="Ovreas L."/>
            <person name="Rohde M."/>
            <person name="Galperin M.Y."/>
            <person name="Jogler C."/>
        </authorList>
    </citation>
    <scope>NUCLEOTIDE SEQUENCE [LARGE SCALE GENOMIC DNA]</scope>
    <source>
        <strain evidence="12 13">Pla52n</strain>
    </source>
</reference>
<accession>A0A5C5ZY90</accession>
<dbReference type="EC" id="6.2.-.-" evidence="8"/>
<dbReference type="InterPro" id="IPR004421">
    <property type="entry name" value="Carbamoyltransferase_HypF"/>
</dbReference>
<dbReference type="Pfam" id="PF07503">
    <property type="entry name" value="zf-HYPF"/>
    <property type="match status" value="2"/>
</dbReference>
<dbReference type="SUPFAM" id="SSF55821">
    <property type="entry name" value="YrdC/RibB"/>
    <property type="match status" value="1"/>
</dbReference>
<evidence type="ECO:0000256" key="9">
    <source>
        <dbReference type="PROSITE-ProRule" id="PRU00520"/>
    </source>
</evidence>
<evidence type="ECO:0000256" key="2">
    <source>
        <dbReference type="ARBA" id="ARBA00008097"/>
    </source>
</evidence>
<gene>
    <name evidence="12" type="primary">hypF</name>
    <name evidence="12" type="ORF">Pla52n_66850</name>
</gene>
<keyword evidence="4" id="KW-0479">Metal-binding</keyword>
<keyword evidence="13" id="KW-1185">Reference proteome</keyword>
<organism evidence="12 13">
    <name type="scientific">Stieleria varia</name>
    <dbReference type="NCBI Taxonomy" id="2528005"/>
    <lineage>
        <taxon>Bacteria</taxon>
        <taxon>Pseudomonadati</taxon>
        <taxon>Planctomycetota</taxon>
        <taxon>Planctomycetia</taxon>
        <taxon>Pirellulales</taxon>
        <taxon>Pirellulaceae</taxon>
        <taxon>Stieleria</taxon>
    </lineage>
</organism>
<feature type="active site" evidence="9">
    <location>
        <position position="46"/>
    </location>
</feature>
<evidence type="ECO:0000259" key="11">
    <source>
        <dbReference type="PROSITE" id="PS51163"/>
    </source>
</evidence>
<keyword evidence="9" id="KW-0378">Hydrolase</keyword>
<dbReference type="PROSITE" id="PS51160">
    <property type="entry name" value="ACYLPHOSPHATASE_3"/>
    <property type="match status" value="1"/>
</dbReference>
<dbReference type="GO" id="GO:0003725">
    <property type="term" value="F:double-stranded RNA binding"/>
    <property type="evidence" value="ECO:0007669"/>
    <property type="project" value="InterPro"/>
</dbReference>
<comment type="catalytic activity">
    <reaction evidence="9">
        <text>an acyl phosphate + H2O = a carboxylate + phosphate + H(+)</text>
        <dbReference type="Rhea" id="RHEA:14965"/>
        <dbReference type="ChEBI" id="CHEBI:15377"/>
        <dbReference type="ChEBI" id="CHEBI:15378"/>
        <dbReference type="ChEBI" id="CHEBI:29067"/>
        <dbReference type="ChEBI" id="CHEBI:43474"/>
        <dbReference type="ChEBI" id="CHEBI:59918"/>
        <dbReference type="EC" id="3.6.1.7"/>
    </reaction>
</comment>
<dbReference type="Gene3D" id="3.90.870.50">
    <property type="match status" value="1"/>
</dbReference>
<dbReference type="EMBL" id="SJPN01000018">
    <property type="protein sequence ID" value="TWT91273.1"/>
    <property type="molecule type" value="Genomic_DNA"/>
</dbReference>
<dbReference type="NCBIfam" id="TIGR00143">
    <property type="entry name" value="hypF"/>
    <property type="match status" value="1"/>
</dbReference>
<proteinExistence type="inferred from homology"/>
<dbReference type="PANTHER" id="PTHR42959">
    <property type="entry name" value="CARBAMOYLTRANSFERASE"/>
    <property type="match status" value="1"/>
</dbReference>
<dbReference type="Pfam" id="PF00708">
    <property type="entry name" value="Acylphosphatase"/>
    <property type="match status" value="1"/>
</dbReference>
<dbReference type="Pfam" id="PF17788">
    <property type="entry name" value="HypF_C"/>
    <property type="match status" value="1"/>
</dbReference>
<dbReference type="AlphaFoldDB" id="A0A5C5ZY90"/>
<dbReference type="InterPro" id="IPR017945">
    <property type="entry name" value="DHBP_synth_RibB-like_a/b_dom"/>
</dbReference>
<keyword evidence="12" id="KW-0808">Transferase</keyword>
<evidence type="ECO:0000256" key="7">
    <source>
        <dbReference type="ARBA" id="ARBA00048220"/>
    </source>
</evidence>
<feature type="domain" description="YrdC-like" evidence="11">
    <location>
        <begin position="205"/>
        <end position="390"/>
    </location>
</feature>
<evidence type="ECO:0000313" key="12">
    <source>
        <dbReference type="EMBL" id="TWT91273.1"/>
    </source>
</evidence>
<comment type="similarity">
    <text evidence="2 8">Belongs to the carbamoyltransferase HypF family.</text>
</comment>
<dbReference type="PANTHER" id="PTHR42959:SF1">
    <property type="entry name" value="CARBAMOYLTRANSFERASE HYPF"/>
    <property type="match status" value="1"/>
</dbReference>
<dbReference type="InterPro" id="IPR001792">
    <property type="entry name" value="Acylphosphatase-like_dom"/>
</dbReference>
<comment type="pathway">
    <text evidence="1">Protein modification; [NiFe] hydrogenase maturation.</text>
</comment>
<evidence type="ECO:0000256" key="5">
    <source>
        <dbReference type="ARBA" id="ARBA00022771"/>
    </source>
</evidence>
<dbReference type="InterPro" id="IPR011125">
    <property type="entry name" value="Znf_HypF"/>
</dbReference>
<evidence type="ECO:0000256" key="4">
    <source>
        <dbReference type="ARBA" id="ARBA00022723"/>
    </source>
</evidence>
<dbReference type="Gene3D" id="3.30.110.120">
    <property type="match status" value="1"/>
</dbReference>
<dbReference type="RefSeq" id="WP_146523572.1">
    <property type="nucleotide sequence ID" value="NZ_CP151726.1"/>
</dbReference>
<dbReference type="InterPro" id="IPR055128">
    <property type="entry name" value="HypF_C_2"/>
</dbReference>
<dbReference type="InterPro" id="IPR006070">
    <property type="entry name" value="Sua5-like_dom"/>
</dbReference>
<keyword evidence="3" id="KW-0436">Ligase</keyword>
<evidence type="ECO:0000256" key="8">
    <source>
        <dbReference type="PIRNR" id="PIRNR006256"/>
    </source>
</evidence>
<evidence type="ECO:0000256" key="1">
    <source>
        <dbReference type="ARBA" id="ARBA00004711"/>
    </source>
</evidence>
<comment type="catalytic activity">
    <reaction evidence="7">
        <text>C-terminal L-cysteinyl-[HypE protein] + carbamoyl phosphate + ATP + H2O = C-terminal S-carboxamide-L-cysteinyl-[HypE protein] + AMP + phosphate + diphosphate + H(+)</text>
        <dbReference type="Rhea" id="RHEA:55636"/>
        <dbReference type="Rhea" id="RHEA-COMP:14247"/>
        <dbReference type="Rhea" id="RHEA-COMP:14392"/>
        <dbReference type="ChEBI" id="CHEBI:15377"/>
        <dbReference type="ChEBI" id="CHEBI:15378"/>
        <dbReference type="ChEBI" id="CHEBI:30616"/>
        <dbReference type="ChEBI" id="CHEBI:33019"/>
        <dbReference type="ChEBI" id="CHEBI:43474"/>
        <dbReference type="ChEBI" id="CHEBI:58228"/>
        <dbReference type="ChEBI" id="CHEBI:76913"/>
        <dbReference type="ChEBI" id="CHEBI:139126"/>
        <dbReference type="ChEBI" id="CHEBI:456215"/>
    </reaction>
</comment>
<feature type="domain" description="Acylphosphatase-like" evidence="10">
    <location>
        <begin position="13"/>
        <end position="94"/>
    </location>
</feature>
<sequence>MSVVRTECEQQPCRNFVLTGLVQGRGVRPAVSRLAVRFGLRGFVRNSAEGVDVTVTGDVDGLTAFAEKLGQTYRIANAWTSDAGEQFDGFVIRESRVEGSFATVVPTDVAICSKCIADLSDGNSRRFGYPFTTCTQCGPRYSILAAMPFDRQRTSMHEFAMCNACHSEYTDAADRRFHSQTNCCANCGPRCWVTDQYDNVLESGPGFLSFIADAIVSGQIVAVKGLGGYQLMCDATQRDVVAELRTRKHRARKPLAVLVRDLRMAVEIAEIDSGSQTQLSDPANPIVIMPAKNNGLLAEEISPGLNTVGVMLPATGLHWMIADRVARPLVLTSANLSGGAIVYRNDDAMSALREVADLWLHHDREILRPIDDSVVQFVAGQCMTVRAARGISPMSWSRSVPSSDTIVSLGGHQKCSIGIATTSHWLLGPHIGDLETEETRSRFMEETAAWQKLIGNRVGSYACDQHPDYFSSMLAEKSGQSVVRVQHHHAHVVSAAFQHGLLDQQVLGIAFDGSGAGSDQTIWGGEILIASPSECNRVGYLQPFRLPGGAAAIQQPWRTALSLISQVCDGNELDAWIHKFTDRLDLSTACFMIDNAPMTTSMGRLFDAVAAISLGIFQADYEGEPAMRLESACDESETGSYRFELHSGDSLLLDWRPLLVDLLEDLPSLSSGRIAMKFHRAVANAVVEVAGRFAGFPAVVCGGVFQNRLLLKLIHDRATALAVDIRFPGSIPTNDGGLALGQLIAASAMTPHSGEAHVAREDLSCA</sequence>
<keyword evidence="6" id="KW-0862">Zinc</keyword>
<dbReference type="UniPathway" id="UPA00335"/>
<dbReference type="PIRSF" id="PIRSF006256">
    <property type="entry name" value="CMPcnvr_hdrg_mat"/>
    <property type="match status" value="1"/>
</dbReference>
<dbReference type="GO" id="GO:0016874">
    <property type="term" value="F:ligase activity"/>
    <property type="evidence" value="ECO:0007669"/>
    <property type="project" value="UniProtKB-UniRule"/>
</dbReference>
<dbReference type="InterPro" id="IPR041440">
    <property type="entry name" value="HypF_C"/>
</dbReference>
<dbReference type="GO" id="GO:0051604">
    <property type="term" value="P:protein maturation"/>
    <property type="evidence" value="ECO:0007669"/>
    <property type="project" value="TreeGrafter"/>
</dbReference>
<dbReference type="InterPro" id="IPR051060">
    <property type="entry name" value="Carbamoyltrans_HypF-like"/>
</dbReference>
<dbReference type="Gene3D" id="3.30.420.360">
    <property type="match status" value="1"/>
</dbReference>
<dbReference type="Gene3D" id="3.30.420.40">
    <property type="match status" value="1"/>
</dbReference>
<evidence type="ECO:0000256" key="3">
    <source>
        <dbReference type="ARBA" id="ARBA00022598"/>
    </source>
</evidence>
<dbReference type="Pfam" id="PF22521">
    <property type="entry name" value="HypF_C_2"/>
    <property type="match status" value="1"/>
</dbReference>
<feature type="active site" evidence="9">
    <location>
        <position position="28"/>
    </location>
</feature>
<dbReference type="OrthoDB" id="9808093at2"/>